<dbReference type="RefSeq" id="WP_099107948.1">
    <property type="nucleotide sequence ID" value="NZ_JAATJF010000003.1"/>
</dbReference>
<keyword evidence="1" id="KW-0812">Transmembrane</keyword>
<dbReference type="PANTHER" id="PTHR33371">
    <property type="entry name" value="INTERMEMBRANE PHOSPHOLIPID TRANSPORT SYSTEM BINDING PROTEIN MLAD-RELATED"/>
    <property type="match status" value="1"/>
</dbReference>
<evidence type="ECO:0000313" key="3">
    <source>
        <dbReference type="EMBL" id="PHK97077.1"/>
    </source>
</evidence>
<keyword evidence="1" id="KW-1133">Transmembrane helix</keyword>
<dbReference type="Pfam" id="PF02470">
    <property type="entry name" value="MlaD"/>
    <property type="match status" value="1"/>
</dbReference>
<evidence type="ECO:0000256" key="1">
    <source>
        <dbReference type="SAM" id="Phobius"/>
    </source>
</evidence>
<keyword evidence="1" id="KW-0472">Membrane</keyword>
<organism evidence="3 4">
    <name type="scientific">Neolewinella marina</name>
    <dbReference type="NCBI Taxonomy" id="438751"/>
    <lineage>
        <taxon>Bacteria</taxon>
        <taxon>Pseudomonadati</taxon>
        <taxon>Bacteroidota</taxon>
        <taxon>Saprospiria</taxon>
        <taxon>Saprospirales</taxon>
        <taxon>Lewinellaceae</taxon>
        <taxon>Neolewinella</taxon>
    </lineage>
</organism>
<comment type="caution">
    <text evidence="3">The sequence shown here is derived from an EMBL/GenBank/DDBJ whole genome shotgun (WGS) entry which is preliminary data.</text>
</comment>
<dbReference type="InterPro" id="IPR003399">
    <property type="entry name" value="Mce/MlaD"/>
</dbReference>
<dbReference type="AlphaFoldDB" id="A0A2G0CAX5"/>
<feature type="transmembrane region" description="Helical" evidence="1">
    <location>
        <begin position="6"/>
        <end position="25"/>
    </location>
</feature>
<dbReference type="OrthoDB" id="9771725at2"/>
<keyword evidence="4" id="KW-1185">Reference proteome</keyword>
<dbReference type="InterPro" id="IPR052336">
    <property type="entry name" value="MlaD_Phospholipid_Transporter"/>
</dbReference>
<protein>
    <recommendedName>
        <fullName evidence="2">Mce/MlaD domain-containing protein</fullName>
    </recommendedName>
</protein>
<dbReference type="EMBL" id="PDLO01000014">
    <property type="protein sequence ID" value="PHK97077.1"/>
    <property type="molecule type" value="Genomic_DNA"/>
</dbReference>
<reference evidence="3 4" key="1">
    <citation type="submission" date="2017-10" db="EMBL/GenBank/DDBJ databases">
        <title>The draft genome sequence of Lewinella marina KCTC 32374.</title>
        <authorList>
            <person name="Wang K."/>
        </authorList>
    </citation>
    <scope>NUCLEOTIDE SEQUENCE [LARGE SCALE GENOMIC DNA]</scope>
    <source>
        <strain evidence="3 4">MKG-38</strain>
    </source>
</reference>
<accession>A0A2G0CAX5</accession>
<name>A0A2G0CAX5_9BACT</name>
<sequence length="341" mass="37186">MPQSNPVRLGIFVTVACALFIYALLRVSDGLDWFGNTLTVYVDFRDVKGLQPGNSVRFAGVEVGEVDAIDIRNDTTLRVRLDLDAATGDYLRRNMEVDIATDGLVGNMIVTILPGQGEAPLITAGEVLRSQPKAQLSGMLDELAVTNRKLSVITDNLLAVSEKMNAGHGTVGALLNDRGLATNLSATGQQLQESTRNLNRMSQTLDRLLTGAAAGRGNLGFLLHDDHLEAEVEKVGENLDTLIRLRTEPILSELATTAGALRASSEQLNLLMEQLSEEEGMITTLTGDPLAADHLSAILTNLDHGTQKFDINMEALQSNWFFRGYFRRQAREARKAARTKK</sequence>
<dbReference type="Proteomes" id="UP000226437">
    <property type="component" value="Unassembled WGS sequence"/>
</dbReference>
<evidence type="ECO:0000313" key="4">
    <source>
        <dbReference type="Proteomes" id="UP000226437"/>
    </source>
</evidence>
<feature type="domain" description="Mce/MlaD" evidence="2">
    <location>
        <begin position="37"/>
        <end position="115"/>
    </location>
</feature>
<proteinExistence type="predicted"/>
<gene>
    <name evidence="3" type="ORF">CGL56_17825</name>
</gene>
<evidence type="ECO:0000259" key="2">
    <source>
        <dbReference type="Pfam" id="PF02470"/>
    </source>
</evidence>
<dbReference type="PANTHER" id="PTHR33371:SF4">
    <property type="entry name" value="INTERMEMBRANE PHOSPHOLIPID TRANSPORT SYSTEM BINDING PROTEIN MLAD"/>
    <property type="match status" value="1"/>
</dbReference>